<dbReference type="GO" id="GO:0032259">
    <property type="term" value="P:methylation"/>
    <property type="evidence" value="ECO:0007669"/>
    <property type="project" value="UniProtKB-KW"/>
</dbReference>
<dbReference type="GO" id="GO:0009007">
    <property type="term" value="F:site-specific DNA-methyltransferase (adenine-specific) activity"/>
    <property type="evidence" value="ECO:0007669"/>
    <property type="project" value="UniProtKB-EC"/>
</dbReference>
<evidence type="ECO:0000256" key="4">
    <source>
        <dbReference type="ARBA" id="ARBA00022691"/>
    </source>
</evidence>
<comment type="catalytic activity">
    <reaction evidence="5">
        <text>a 2'-deoxyadenosine in DNA + S-adenosyl-L-methionine = an N(6)-methyl-2'-deoxyadenosine in DNA + S-adenosyl-L-homocysteine + H(+)</text>
        <dbReference type="Rhea" id="RHEA:15197"/>
        <dbReference type="Rhea" id="RHEA-COMP:12418"/>
        <dbReference type="Rhea" id="RHEA-COMP:12419"/>
        <dbReference type="ChEBI" id="CHEBI:15378"/>
        <dbReference type="ChEBI" id="CHEBI:57856"/>
        <dbReference type="ChEBI" id="CHEBI:59789"/>
        <dbReference type="ChEBI" id="CHEBI:90615"/>
        <dbReference type="ChEBI" id="CHEBI:90616"/>
        <dbReference type="EC" id="2.1.1.72"/>
    </reaction>
</comment>
<dbReference type="KEGG" id="bmay:A7X70_05565"/>
<evidence type="ECO:0000259" key="6">
    <source>
        <dbReference type="Pfam" id="PF07669"/>
    </source>
</evidence>
<dbReference type="Gene3D" id="3.40.50.150">
    <property type="entry name" value="Vaccinia Virus protein VP39"/>
    <property type="match status" value="1"/>
</dbReference>
<dbReference type="GO" id="GO:0003676">
    <property type="term" value="F:nucleic acid binding"/>
    <property type="evidence" value="ECO:0007669"/>
    <property type="project" value="InterPro"/>
</dbReference>
<dbReference type="GO" id="GO:0006304">
    <property type="term" value="P:DNA modification"/>
    <property type="evidence" value="ECO:0007669"/>
    <property type="project" value="InterPro"/>
</dbReference>
<feature type="domain" description="Type II methyltransferase M.TaqI-like" evidence="6">
    <location>
        <begin position="9"/>
        <end position="220"/>
    </location>
</feature>
<geneLocation type="plasmid" evidence="7 8">
    <name>lp28-3</name>
</geneLocation>
<dbReference type="Pfam" id="PF07669">
    <property type="entry name" value="Eco57I"/>
    <property type="match status" value="1"/>
</dbReference>
<dbReference type="Proteomes" id="UP000185516">
    <property type="component" value="Plasmid lp28-3"/>
</dbReference>
<reference evidence="7 8" key="1">
    <citation type="journal article" date="2016" name="PLoS ONE">
        <title>Whole Genome Sequence and Comparative Genomics of the Novel Lyme Borreliosis Causing Pathogen, Borrelia mayonii.</title>
        <authorList>
            <person name="Kingry L.C."/>
            <person name="Batra D."/>
            <person name="Replogle A."/>
            <person name="Rowe L.A."/>
            <person name="Pritt B.S."/>
            <person name="Petersen J.M."/>
        </authorList>
    </citation>
    <scope>NUCLEOTIDE SEQUENCE [LARGE SCALE GENOMIC DNA]</scope>
    <source>
        <strain evidence="7 8">MN14-1420</strain>
    </source>
</reference>
<name>A0AAC9KZ29_9SPIR</name>
<keyword evidence="8" id="KW-1185">Reference proteome</keyword>
<keyword evidence="4" id="KW-0949">S-adenosyl-L-methionine</keyword>
<sequence length="231" mass="27142">MLKRMLLKKCIYGVDINPISVEITMLSLWINTFIFGTPLSFIEHHIKVGNALLGYTKDEFFDITKKKFESGFSLFKKRIEEITIILEDSYQKIKGINDTTKEDIEKSKNIYKEYDKSEDTDNLRIIFSLIKLYSLSFDKSLNIEFSDITAVISLIENILGNKPSSKDKEKIEKIRKLSSYYKFFHYGIEFPDIQEGFDIVIGNPPWEKTKFNEAEFFSKHIPNYRKLIIKE</sequence>
<dbReference type="PANTHER" id="PTHR33841:SF1">
    <property type="entry name" value="DNA METHYLTRANSFERASE A"/>
    <property type="match status" value="1"/>
</dbReference>
<evidence type="ECO:0000313" key="8">
    <source>
        <dbReference type="Proteomes" id="UP000185516"/>
    </source>
</evidence>
<proteinExistence type="predicted"/>
<evidence type="ECO:0000256" key="3">
    <source>
        <dbReference type="ARBA" id="ARBA00022679"/>
    </source>
</evidence>
<dbReference type="InterPro" id="IPR002052">
    <property type="entry name" value="DNA_methylase_N6_adenine_CS"/>
</dbReference>
<gene>
    <name evidence="7" type="ORF">Bmayo_04755</name>
</gene>
<dbReference type="InterPro" id="IPR029063">
    <property type="entry name" value="SAM-dependent_MTases_sf"/>
</dbReference>
<dbReference type="PANTHER" id="PTHR33841">
    <property type="entry name" value="DNA METHYLTRANSFERASE YEEA-RELATED"/>
    <property type="match status" value="1"/>
</dbReference>
<keyword evidence="7" id="KW-0614">Plasmid</keyword>
<evidence type="ECO:0000256" key="1">
    <source>
        <dbReference type="ARBA" id="ARBA00011900"/>
    </source>
</evidence>
<protein>
    <recommendedName>
        <fullName evidence="1">site-specific DNA-methyltransferase (adenine-specific)</fullName>
        <ecNumber evidence="1">2.1.1.72</ecNumber>
    </recommendedName>
</protein>
<dbReference type="SUPFAM" id="SSF53335">
    <property type="entry name" value="S-adenosyl-L-methionine-dependent methyltransferases"/>
    <property type="match status" value="1"/>
</dbReference>
<dbReference type="InterPro" id="IPR050953">
    <property type="entry name" value="N4_N6_ade-DNA_methylase"/>
</dbReference>
<evidence type="ECO:0000256" key="2">
    <source>
        <dbReference type="ARBA" id="ARBA00022603"/>
    </source>
</evidence>
<keyword evidence="2" id="KW-0489">Methyltransferase</keyword>
<dbReference type="PROSITE" id="PS00092">
    <property type="entry name" value="N6_MTASE"/>
    <property type="match status" value="1"/>
</dbReference>
<evidence type="ECO:0000256" key="5">
    <source>
        <dbReference type="ARBA" id="ARBA00047942"/>
    </source>
</evidence>
<dbReference type="EMBL" id="CP015791">
    <property type="protein sequence ID" value="APT00398.1"/>
    <property type="molecule type" value="Genomic_DNA"/>
</dbReference>
<accession>A0AAC9KZ29</accession>
<organism evidence="7 8">
    <name type="scientific">Borreliella mayonii</name>
    <dbReference type="NCBI Taxonomy" id="1674146"/>
    <lineage>
        <taxon>Bacteria</taxon>
        <taxon>Pseudomonadati</taxon>
        <taxon>Spirochaetota</taxon>
        <taxon>Spirochaetia</taxon>
        <taxon>Spirochaetales</taxon>
        <taxon>Borreliaceae</taxon>
        <taxon>Borreliella</taxon>
    </lineage>
</organism>
<dbReference type="AlphaFoldDB" id="A0AAC9KZ29"/>
<keyword evidence="3" id="KW-0808">Transferase</keyword>
<dbReference type="EC" id="2.1.1.72" evidence="1"/>
<evidence type="ECO:0000313" key="7">
    <source>
        <dbReference type="EMBL" id="APT00398.1"/>
    </source>
</evidence>
<dbReference type="InterPro" id="IPR011639">
    <property type="entry name" value="MethylTrfase_TaqI-like_dom"/>
</dbReference>